<proteinExistence type="predicted"/>
<dbReference type="AlphaFoldDB" id="K0RAE7"/>
<evidence type="ECO:0000313" key="1">
    <source>
        <dbReference type="EMBL" id="EJK49214.1"/>
    </source>
</evidence>
<gene>
    <name evidence="1" type="ORF">THAOC_31935</name>
</gene>
<sequence length="106" mass="12036">MLLRSLEPDVADEDWDDLNGEQKAAAEVLGYTKASWDKDDGDGKQSSGAKYENYDWKEVWSELTRLIEQLWDNDEDPEEQEAAKILGYTKETWEADDSAAACCVII</sequence>
<keyword evidence="2" id="KW-1185">Reference proteome</keyword>
<reference evidence="1 2" key="1">
    <citation type="journal article" date="2012" name="Genome Biol.">
        <title>Genome and low-iron response of an oceanic diatom adapted to chronic iron limitation.</title>
        <authorList>
            <person name="Lommer M."/>
            <person name="Specht M."/>
            <person name="Roy A.S."/>
            <person name="Kraemer L."/>
            <person name="Andreson R."/>
            <person name="Gutowska M.A."/>
            <person name="Wolf J."/>
            <person name="Bergner S.V."/>
            <person name="Schilhabel M.B."/>
            <person name="Klostermeier U.C."/>
            <person name="Beiko R.G."/>
            <person name="Rosenstiel P."/>
            <person name="Hippler M."/>
            <person name="Laroche J."/>
        </authorList>
    </citation>
    <scope>NUCLEOTIDE SEQUENCE [LARGE SCALE GENOMIC DNA]</scope>
    <source>
        <strain evidence="1 2">CCMP1005</strain>
    </source>
</reference>
<organism evidence="1 2">
    <name type="scientific">Thalassiosira oceanica</name>
    <name type="common">Marine diatom</name>
    <dbReference type="NCBI Taxonomy" id="159749"/>
    <lineage>
        <taxon>Eukaryota</taxon>
        <taxon>Sar</taxon>
        <taxon>Stramenopiles</taxon>
        <taxon>Ochrophyta</taxon>
        <taxon>Bacillariophyta</taxon>
        <taxon>Coscinodiscophyceae</taxon>
        <taxon>Thalassiosirophycidae</taxon>
        <taxon>Thalassiosirales</taxon>
        <taxon>Thalassiosiraceae</taxon>
        <taxon>Thalassiosira</taxon>
    </lineage>
</organism>
<dbReference type="EMBL" id="AGNL01045023">
    <property type="protein sequence ID" value="EJK49214.1"/>
    <property type="molecule type" value="Genomic_DNA"/>
</dbReference>
<protein>
    <submittedName>
        <fullName evidence="1">Uncharacterized protein</fullName>
    </submittedName>
</protein>
<accession>K0RAE7</accession>
<comment type="caution">
    <text evidence="1">The sequence shown here is derived from an EMBL/GenBank/DDBJ whole genome shotgun (WGS) entry which is preliminary data.</text>
</comment>
<name>K0RAE7_THAOC</name>
<dbReference type="OrthoDB" id="36624at2759"/>
<dbReference type="Proteomes" id="UP000266841">
    <property type="component" value="Unassembled WGS sequence"/>
</dbReference>
<evidence type="ECO:0000313" key="2">
    <source>
        <dbReference type="Proteomes" id="UP000266841"/>
    </source>
</evidence>